<dbReference type="AlphaFoldDB" id="A0ABC8LQ65"/>
<evidence type="ECO:0000313" key="3">
    <source>
        <dbReference type="Proteomes" id="UP001642260"/>
    </source>
</evidence>
<dbReference type="Proteomes" id="UP001642260">
    <property type="component" value="Unassembled WGS sequence"/>
</dbReference>
<organism evidence="2 3">
    <name type="scientific">Eruca vesicaria subsp. sativa</name>
    <name type="common">Garden rocket</name>
    <name type="synonym">Eruca sativa</name>
    <dbReference type="NCBI Taxonomy" id="29727"/>
    <lineage>
        <taxon>Eukaryota</taxon>
        <taxon>Viridiplantae</taxon>
        <taxon>Streptophyta</taxon>
        <taxon>Embryophyta</taxon>
        <taxon>Tracheophyta</taxon>
        <taxon>Spermatophyta</taxon>
        <taxon>Magnoliopsida</taxon>
        <taxon>eudicotyledons</taxon>
        <taxon>Gunneridae</taxon>
        <taxon>Pentapetalae</taxon>
        <taxon>rosids</taxon>
        <taxon>malvids</taxon>
        <taxon>Brassicales</taxon>
        <taxon>Brassicaceae</taxon>
        <taxon>Brassiceae</taxon>
        <taxon>Eruca</taxon>
    </lineage>
</organism>
<comment type="caution">
    <text evidence="2">The sequence shown here is derived from an EMBL/GenBank/DDBJ whole genome shotgun (WGS) entry which is preliminary data.</text>
</comment>
<protein>
    <submittedName>
        <fullName evidence="2">Uncharacterized protein</fullName>
    </submittedName>
</protein>
<keyword evidence="3" id="KW-1185">Reference proteome</keyword>
<name>A0ABC8LQ65_ERUVS</name>
<reference evidence="2 3" key="1">
    <citation type="submission" date="2022-03" db="EMBL/GenBank/DDBJ databases">
        <authorList>
            <person name="Macdonald S."/>
            <person name="Ahmed S."/>
            <person name="Newling K."/>
        </authorList>
    </citation>
    <scope>NUCLEOTIDE SEQUENCE [LARGE SCALE GENOMIC DNA]</scope>
</reference>
<sequence length="147" mass="16541">MDDELDLFGSSSDSFNGKLRAKPSIISGSESLILLYLYIVSFYGKMQAAIRSFVSGGNVVKASLLQHLRVINPAVQPCVVFGSRSESTQSSRMEEHGFEILLFTLRVNSVCFFVQCVLTLRFFLRLSAEDHSARVVIQINKSRRHYD</sequence>
<evidence type="ECO:0000313" key="2">
    <source>
        <dbReference type="EMBL" id="CAH8385668.1"/>
    </source>
</evidence>
<gene>
    <name evidence="2" type="ORF">ERUC_LOCUS38151</name>
</gene>
<keyword evidence="1" id="KW-1133">Transmembrane helix</keyword>
<accession>A0ABC8LQ65</accession>
<evidence type="ECO:0000256" key="1">
    <source>
        <dbReference type="SAM" id="Phobius"/>
    </source>
</evidence>
<dbReference type="EMBL" id="CAKOAT010672931">
    <property type="protein sequence ID" value="CAH8385668.1"/>
    <property type="molecule type" value="Genomic_DNA"/>
</dbReference>
<keyword evidence="1" id="KW-0472">Membrane</keyword>
<keyword evidence="1" id="KW-0812">Transmembrane</keyword>
<feature type="transmembrane region" description="Helical" evidence="1">
    <location>
        <begin position="25"/>
        <end position="43"/>
    </location>
</feature>
<proteinExistence type="predicted"/>